<dbReference type="EMBL" id="JH159164">
    <property type="protein sequence ID" value="EGZ06495.1"/>
    <property type="molecule type" value="Genomic_DNA"/>
</dbReference>
<dbReference type="OMA" id="NFYVECE"/>
<dbReference type="InParanoid" id="G5AE93"/>
<evidence type="ECO:0000313" key="1">
    <source>
        <dbReference type="EMBL" id="EGZ06495.1"/>
    </source>
</evidence>
<dbReference type="RefSeq" id="XP_009538392.1">
    <property type="nucleotide sequence ID" value="XM_009540097.1"/>
</dbReference>
<accession>G5AE93</accession>
<reference evidence="1 2" key="1">
    <citation type="journal article" date="2006" name="Science">
        <title>Phytophthora genome sequences uncover evolutionary origins and mechanisms of pathogenesis.</title>
        <authorList>
            <person name="Tyler B.M."/>
            <person name="Tripathy S."/>
            <person name="Zhang X."/>
            <person name="Dehal P."/>
            <person name="Jiang R.H."/>
            <person name="Aerts A."/>
            <person name="Arredondo F.D."/>
            <person name="Baxter L."/>
            <person name="Bensasson D."/>
            <person name="Beynon J.L."/>
            <person name="Chapman J."/>
            <person name="Damasceno C.M."/>
            <person name="Dorrance A.E."/>
            <person name="Dou D."/>
            <person name="Dickerman A.W."/>
            <person name="Dubchak I.L."/>
            <person name="Garbelotto M."/>
            <person name="Gijzen M."/>
            <person name="Gordon S.G."/>
            <person name="Govers F."/>
            <person name="Grunwald N.J."/>
            <person name="Huang W."/>
            <person name="Ivors K.L."/>
            <person name="Jones R.W."/>
            <person name="Kamoun S."/>
            <person name="Krampis K."/>
            <person name="Lamour K.H."/>
            <person name="Lee M.K."/>
            <person name="McDonald W.H."/>
            <person name="Medina M."/>
            <person name="Meijer H.J."/>
            <person name="Nordberg E.K."/>
            <person name="Maclean D.J."/>
            <person name="Ospina-Giraldo M.D."/>
            <person name="Morris P.F."/>
            <person name="Phuntumart V."/>
            <person name="Putnam N.H."/>
            <person name="Rash S."/>
            <person name="Rose J.K."/>
            <person name="Sakihama Y."/>
            <person name="Salamov A.A."/>
            <person name="Savidor A."/>
            <person name="Scheuring C.F."/>
            <person name="Smith B.M."/>
            <person name="Sobral B.W."/>
            <person name="Terry A."/>
            <person name="Torto-Alalibo T.A."/>
            <person name="Win J."/>
            <person name="Xu Z."/>
            <person name="Zhang H."/>
            <person name="Grigoriev I.V."/>
            <person name="Rokhsar D.S."/>
            <person name="Boore J.L."/>
        </authorList>
    </citation>
    <scope>NUCLEOTIDE SEQUENCE [LARGE SCALE GENOMIC DNA]</scope>
    <source>
        <strain evidence="1 2">P6497</strain>
    </source>
</reference>
<protein>
    <recommendedName>
        <fullName evidence="3">Tim44-like domain-containing protein</fullName>
    </recommendedName>
</protein>
<proteinExistence type="predicted"/>
<name>G5AE93_PHYSP</name>
<keyword evidence="2" id="KW-1185">Reference proteome</keyword>
<dbReference type="KEGG" id="psoj:PHYSODRAFT_531668"/>
<organism evidence="1 2">
    <name type="scientific">Phytophthora sojae (strain P6497)</name>
    <name type="common">Soybean stem and root rot agent</name>
    <name type="synonym">Phytophthora megasperma f. sp. glycines</name>
    <dbReference type="NCBI Taxonomy" id="1094619"/>
    <lineage>
        <taxon>Eukaryota</taxon>
        <taxon>Sar</taxon>
        <taxon>Stramenopiles</taxon>
        <taxon>Oomycota</taxon>
        <taxon>Peronosporomycetes</taxon>
        <taxon>Peronosporales</taxon>
        <taxon>Peronosporaceae</taxon>
        <taxon>Phytophthora</taxon>
    </lineage>
</organism>
<dbReference type="Proteomes" id="UP000002640">
    <property type="component" value="Unassembled WGS sequence"/>
</dbReference>
<gene>
    <name evidence="1" type="ORF">PHYSODRAFT_531668</name>
</gene>
<evidence type="ECO:0000313" key="2">
    <source>
        <dbReference type="Proteomes" id="UP000002640"/>
    </source>
</evidence>
<sequence length="162" mass="18918">MGQCLLFLQLHLPKRTSVDLLEFMEGARIATEANLRAMNSAALQQYTTPAYYNQMALRVKKNYLHRNFYVECEGLVVEKPQLAQVVYGRLTEKQYEDWHLRLHVDVATVEVLDVVNLQGKTNCVQHENVYRVVFESRVTDPEEVDWRIEGMHIIEQKAVQRP</sequence>
<evidence type="ECO:0008006" key="3">
    <source>
        <dbReference type="Google" id="ProtNLM"/>
    </source>
</evidence>
<dbReference type="AlphaFoldDB" id="G5AE93"/>
<dbReference type="GeneID" id="20661648"/>